<proteinExistence type="predicted"/>
<evidence type="ECO:0000313" key="2">
    <source>
        <dbReference type="Proteomes" id="UP001232992"/>
    </source>
</evidence>
<accession>A0ABT7BUR5</accession>
<dbReference type="Pfam" id="PF09626">
    <property type="entry name" value="DHC"/>
    <property type="match status" value="1"/>
</dbReference>
<dbReference type="RefSeq" id="WP_283757586.1">
    <property type="nucleotide sequence ID" value="NZ_JAQOSQ010000005.1"/>
</dbReference>
<comment type="caution">
    <text evidence="1">The sequence shown here is derived from an EMBL/GenBank/DDBJ whole genome shotgun (WGS) entry which is preliminary data.</text>
</comment>
<dbReference type="EMBL" id="JAQOSQ010000005">
    <property type="protein sequence ID" value="MDJ1182934.1"/>
    <property type="molecule type" value="Genomic_DNA"/>
</dbReference>
<dbReference type="Proteomes" id="UP001232992">
    <property type="component" value="Unassembled WGS sequence"/>
</dbReference>
<organism evidence="1 2">
    <name type="scientific">Roseofilum casamattae BLCC-M143</name>
    <dbReference type="NCBI Taxonomy" id="3022442"/>
    <lineage>
        <taxon>Bacteria</taxon>
        <taxon>Bacillati</taxon>
        <taxon>Cyanobacteriota</taxon>
        <taxon>Cyanophyceae</taxon>
        <taxon>Desertifilales</taxon>
        <taxon>Desertifilaceae</taxon>
        <taxon>Roseofilum</taxon>
        <taxon>Roseofilum casamattae</taxon>
    </lineage>
</organism>
<dbReference type="InterPro" id="IPR018588">
    <property type="entry name" value="Dihaem_cytochrome-c"/>
</dbReference>
<gene>
    <name evidence="1" type="ORF">PMH09_06965</name>
</gene>
<sequence length="175" mass="20193">MMRIGHKIKGIKWRSRWLVLALIFLWSMGLGWALSTLHAPANSLTFTKSVDPVPEKHQFGEELYRETCGSCHIALPPAVMPAQTWADLLQDSQHYGVNVRPLLDPGRRLVWNYMQTFSRPLLKDEATPYRLRTSRFFKALHPQVKFTEPIHPDGCISCHPSAKDFNFRPVSPEWQ</sequence>
<name>A0ABT7BUR5_9CYAN</name>
<reference evidence="1 2" key="1">
    <citation type="submission" date="2023-01" db="EMBL/GenBank/DDBJ databases">
        <title>Novel diversity within Roseofilum (Cyanobacteria; Desertifilaceae) from marine benthic mats with descriptions of four novel species.</title>
        <authorList>
            <person name="Wang Y."/>
            <person name="Berthold D.E."/>
            <person name="Hu J."/>
            <person name="Lefler F.W."/>
            <person name="Laughinghouse H.D. IV."/>
        </authorList>
    </citation>
    <scope>NUCLEOTIDE SEQUENCE [LARGE SCALE GENOMIC DNA]</scope>
    <source>
        <strain evidence="1 2">BLCC-M143</strain>
    </source>
</reference>
<protein>
    <submittedName>
        <fullName evidence="1">Diheme cytochrome C</fullName>
    </submittedName>
</protein>
<keyword evidence="2" id="KW-1185">Reference proteome</keyword>
<evidence type="ECO:0000313" key="1">
    <source>
        <dbReference type="EMBL" id="MDJ1182934.1"/>
    </source>
</evidence>